<dbReference type="InterPro" id="IPR036388">
    <property type="entry name" value="WH-like_DNA-bd_sf"/>
</dbReference>
<evidence type="ECO:0000313" key="5">
    <source>
        <dbReference type="EMBL" id="OGC07210.1"/>
    </source>
</evidence>
<dbReference type="SMART" id="SM00899">
    <property type="entry name" value="FeoA"/>
    <property type="match status" value="1"/>
</dbReference>
<evidence type="ECO:0000256" key="2">
    <source>
        <dbReference type="ARBA" id="ARBA00011738"/>
    </source>
</evidence>
<dbReference type="SMART" id="SM00529">
    <property type="entry name" value="HTH_DTXR"/>
    <property type="match status" value="1"/>
</dbReference>
<gene>
    <name evidence="5" type="ORF">A3H38_03275</name>
</gene>
<dbReference type="InterPro" id="IPR036421">
    <property type="entry name" value="Fe_dep_repressor_sf"/>
</dbReference>
<dbReference type="SUPFAM" id="SSF50037">
    <property type="entry name" value="C-terminal domain of transcriptional repressors"/>
    <property type="match status" value="1"/>
</dbReference>
<dbReference type="Gene3D" id="2.30.30.90">
    <property type="match status" value="1"/>
</dbReference>
<dbReference type="InterPro" id="IPR008988">
    <property type="entry name" value="Transcriptional_repressor_C"/>
</dbReference>
<dbReference type="GO" id="GO:0005737">
    <property type="term" value="C:cytoplasm"/>
    <property type="evidence" value="ECO:0007669"/>
    <property type="project" value="UniProtKB-SubCell"/>
</dbReference>
<dbReference type="SUPFAM" id="SSF47979">
    <property type="entry name" value="Iron-dependent repressor protein, dimerization domain"/>
    <property type="match status" value="1"/>
</dbReference>
<evidence type="ECO:0000256" key="3">
    <source>
        <dbReference type="ARBA" id="ARBA00023004"/>
    </source>
</evidence>
<dbReference type="Gene3D" id="1.10.10.10">
    <property type="entry name" value="Winged helix-like DNA-binding domain superfamily/Winged helix DNA-binding domain"/>
    <property type="match status" value="1"/>
</dbReference>
<evidence type="ECO:0000259" key="4">
    <source>
        <dbReference type="SMART" id="SM00899"/>
    </source>
</evidence>
<dbReference type="Pfam" id="PF02742">
    <property type="entry name" value="Fe_dep_repr_C"/>
    <property type="match status" value="1"/>
</dbReference>
<dbReference type="InterPro" id="IPR050536">
    <property type="entry name" value="DtxR_MntR_Metal-Reg"/>
</dbReference>
<dbReference type="PANTHER" id="PTHR33238">
    <property type="entry name" value="IRON (METAL) DEPENDENT REPRESSOR, DTXR FAMILY"/>
    <property type="match status" value="1"/>
</dbReference>
<comment type="subcellular location">
    <subcellularLocation>
        <location evidence="1">Cytoplasm</location>
    </subcellularLocation>
</comment>
<keyword evidence="3" id="KW-0408">Iron</keyword>
<dbReference type="Pfam" id="PF04023">
    <property type="entry name" value="FeoA"/>
    <property type="match status" value="1"/>
</dbReference>
<dbReference type="PANTHER" id="PTHR33238:SF11">
    <property type="entry name" value="TRANSCRIPTIONAL REGULATOR MNTR"/>
    <property type="match status" value="1"/>
</dbReference>
<dbReference type="GO" id="GO:0046914">
    <property type="term" value="F:transition metal ion binding"/>
    <property type="evidence" value="ECO:0007669"/>
    <property type="project" value="InterPro"/>
</dbReference>
<sequence>MPSREIDEILEIIWMKKEQGKNDLCVVEAEIKAEKLQNLLSDMEGDGLVDVARDGVKFTAKGERLAAALIRRHRLAERLLVDVLDTREDNIEEPACQFEHLVSEEVTEAICTLLGHPKVCPHGLPIPEGKCCETVRKEIKSLIVSLDKVEVGEWVRVSYIMARHHPRLHKLMSFGVAPGVKVKLHQKSPTYVIQVEETQIALEKEIVSDIFVRRK</sequence>
<evidence type="ECO:0000256" key="1">
    <source>
        <dbReference type="ARBA" id="ARBA00004496"/>
    </source>
</evidence>
<name>A0A1F4RGA9_UNCSA</name>
<organism evidence="5 6">
    <name type="scientific">candidate division WOR-1 bacterium RIFCSPLOWO2_02_FULL_46_20</name>
    <dbReference type="NCBI Taxonomy" id="1802567"/>
    <lineage>
        <taxon>Bacteria</taxon>
        <taxon>Bacillati</taxon>
        <taxon>Saganbacteria</taxon>
    </lineage>
</organism>
<accession>A0A1F4RGA9</accession>
<dbReference type="InterPro" id="IPR022689">
    <property type="entry name" value="Iron_dep_repressor"/>
</dbReference>
<dbReference type="GO" id="GO:0003700">
    <property type="term" value="F:DNA-binding transcription factor activity"/>
    <property type="evidence" value="ECO:0007669"/>
    <property type="project" value="InterPro"/>
</dbReference>
<dbReference type="InterPro" id="IPR001367">
    <property type="entry name" value="Fe_dep_repressor"/>
</dbReference>
<comment type="caution">
    <text evidence="5">The sequence shown here is derived from an EMBL/GenBank/DDBJ whole genome shotgun (WGS) entry which is preliminary data.</text>
</comment>
<comment type="subunit">
    <text evidence="2">Homodimer.</text>
</comment>
<dbReference type="Proteomes" id="UP000176938">
    <property type="component" value="Unassembled WGS sequence"/>
</dbReference>
<dbReference type="AlphaFoldDB" id="A0A1F4RGA9"/>
<dbReference type="InterPro" id="IPR038157">
    <property type="entry name" value="FeoA_core_dom"/>
</dbReference>
<dbReference type="EMBL" id="METP01000007">
    <property type="protein sequence ID" value="OGC07210.1"/>
    <property type="molecule type" value="Genomic_DNA"/>
</dbReference>
<dbReference type="GO" id="GO:0046983">
    <property type="term" value="F:protein dimerization activity"/>
    <property type="evidence" value="ECO:0007669"/>
    <property type="project" value="InterPro"/>
</dbReference>
<dbReference type="InterPro" id="IPR007167">
    <property type="entry name" value="Fe-transptr_FeoA-like"/>
</dbReference>
<proteinExistence type="predicted"/>
<reference evidence="5 6" key="1">
    <citation type="journal article" date="2016" name="Nat. Commun.">
        <title>Thousands of microbial genomes shed light on interconnected biogeochemical processes in an aquifer system.</title>
        <authorList>
            <person name="Anantharaman K."/>
            <person name="Brown C.T."/>
            <person name="Hug L.A."/>
            <person name="Sharon I."/>
            <person name="Castelle C.J."/>
            <person name="Probst A.J."/>
            <person name="Thomas B.C."/>
            <person name="Singh A."/>
            <person name="Wilkins M.J."/>
            <person name="Karaoz U."/>
            <person name="Brodie E.L."/>
            <person name="Williams K.H."/>
            <person name="Hubbard S.S."/>
            <person name="Banfield J.F."/>
        </authorList>
    </citation>
    <scope>NUCLEOTIDE SEQUENCE [LARGE SCALE GENOMIC DNA]</scope>
</reference>
<feature type="domain" description="Ferrous iron transporter FeoA-like" evidence="4">
    <location>
        <begin position="144"/>
        <end position="214"/>
    </location>
</feature>
<evidence type="ECO:0000313" key="6">
    <source>
        <dbReference type="Proteomes" id="UP000176938"/>
    </source>
</evidence>
<protein>
    <recommendedName>
        <fullName evidence="4">Ferrous iron transporter FeoA-like domain-containing protein</fullName>
    </recommendedName>
</protein>